<dbReference type="Gene3D" id="6.10.140.1400">
    <property type="match status" value="1"/>
</dbReference>
<sequence length="101" mass="11714">LNAPFHSYYLCAGVISFCAYLSKKINPAHLILETFAGQYAKPFEVIEEYAQVIYDQTLPPRLDKWDQENWDSAEQRRKLAYVILVELLAYQFASPVRLIEA</sequence>
<organism evidence="2 3">
    <name type="scientific">Lentinus tigrinus ALCF2SS1-6</name>
    <dbReference type="NCBI Taxonomy" id="1328759"/>
    <lineage>
        <taxon>Eukaryota</taxon>
        <taxon>Fungi</taxon>
        <taxon>Dikarya</taxon>
        <taxon>Basidiomycota</taxon>
        <taxon>Agaricomycotina</taxon>
        <taxon>Agaricomycetes</taxon>
        <taxon>Polyporales</taxon>
        <taxon>Polyporaceae</taxon>
        <taxon>Lentinus</taxon>
    </lineage>
</organism>
<dbReference type="PANTHER" id="PTHR10982">
    <property type="entry name" value="MALONYL COA-ACYL CARRIER PROTEIN TRANSACYLASE"/>
    <property type="match status" value="1"/>
</dbReference>
<dbReference type="EMBL" id="ML122350">
    <property type="protein sequence ID" value="RPD52612.1"/>
    <property type="molecule type" value="Genomic_DNA"/>
</dbReference>
<dbReference type="STRING" id="1328759.A0A5C2RLY7"/>
<gene>
    <name evidence="2" type="ORF">L227DRAFT_514565</name>
</gene>
<feature type="non-terminal residue" evidence="2">
    <location>
        <position position="1"/>
    </location>
</feature>
<accession>A0A5C2RLY7</accession>
<dbReference type="Gene3D" id="3.90.25.70">
    <property type="match status" value="1"/>
</dbReference>
<dbReference type="Proteomes" id="UP000313359">
    <property type="component" value="Unassembled WGS sequence"/>
</dbReference>
<dbReference type="InterPro" id="IPR050830">
    <property type="entry name" value="Fungal_FAS"/>
</dbReference>
<name>A0A5C2RLY7_9APHY</name>
<dbReference type="PANTHER" id="PTHR10982:SF21">
    <property type="entry name" value="FATTY ACID SYNTHASE SUBUNIT BETA"/>
    <property type="match status" value="1"/>
</dbReference>
<reference evidence="2" key="1">
    <citation type="journal article" date="2018" name="Genome Biol. Evol.">
        <title>Genomics and development of Lentinus tigrinus, a white-rot wood-decaying mushroom with dimorphic fruiting bodies.</title>
        <authorList>
            <person name="Wu B."/>
            <person name="Xu Z."/>
            <person name="Knudson A."/>
            <person name="Carlson A."/>
            <person name="Chen N."/>
            <person name="Kovaka S."/>
            <person name="LaButti K."/>
            <person name="Lipzen A."/>
            <person name="Pennachio C."/>
            <person name="Riley R."/>
            <person name="Schakwitz W."/>
            <person name="Umezawa K."/>
            <person name="Ohm R.A."/>
            <person name="Grigoriev I.V."/>
            <person name="Nagy L.G."/>
            <person name="Gibbons J."/>
            <person name="Hibbett D."/>
        </authorList>
    </citation>
    <scope>NUCLEOTIDE SEQUENCE [LARGE SCALE GENOMIC DNA]</scope>
    <source>
        <strain evidence="2">ALCF2SS1-6</strain>
    </source>
</reference>
<evidence type="ECO:0000313" key="2">
    <source>
        <dbReference type="EMBL" id="RPD52612.1"/>
    </source>
</evidence>
<dbReference type="AlphaFoldDB" id="A0A5C2RLY7"/>
<keyword evidence="3" id="KW-1185">Reference proteome</keyword>
<dbReference type="GO" id="GO:0016740">
    <property type="term" value="F:transferase activity"/>
    <property type="evidence" value="ECO:0007669"/>
    <property type="project" value="UniProtKB-KW"/>
</dbReference>
<protein>
    <submittedName>
        <fullName evidence="2">Uncharacterized protein</fullName>
    </submittedName>
</protein>
<dbReference type="OrthoDB" id="3243207at2759"/>
<evidence type="ECO:0000256" key="1">
    <source>
        <dbReference type="ARBA" id="ARBA00022679"/>
    </source>
</evidence>
<keyword evidence="1" id="KW-0808">Transferase</keyword>
<proteinExistence type="predicted"/>
<evidence type="ECO:0000313" key="3">
    <source>
        <dbReference type="Proteomes" id="UP000313359"/>
    </source>
</evidence>